<evidence type="ECO:0000256" key="2">
    <source>
        <dbReference type="ARBA" id="ARBA00022723"/>
    </source>
</evidence>
<feature type="binding site" evidence="5">
    <location>
        <position position="218"/>
    </location>
    <ligand>
        <name>Fe cation</name>
        <dbReference type="ChEBI" id="CHEBI:24875"/>
        <note>catalytic</note>
    </ligand>
</feature>
<gene>
    <name evidence="7" type="ORF">P168DRAFT_329046</name>
</gene>
<name>A0A2I1CWU0_ASPC2</name>
<keyword evidence="8" id="KW-1185">Reference proteome</keyword>
<accession>A0A2I1CWU0</accession>
<dbReference type="PANTHER" id="PTHR10543:SF24">
    <property type="entry name" value="CAROTENOID ISOMEROOXYGENASE"/>
    <property type="match status" value="1"/>
</dbReference>
<dbReference type="Proteomes" id="UP000234254">
    <property type="component" value="Unassembled WGS sequence"/>
</dbReference>
<comment type="cofactor">
    <cofactor evidence="5">
        <name>Fe(2+)</name>
        <dbReference type="ChEBI" id="CHEBI:29033"/>
    </cofactor>
    <text evidence="5">Binds 1 Fe(2+) ion per subunit.</text>
</comment>
<dbReference type="VEuPathDB" id="FungiDB:P168DRAFT_329046"/>
<feature type="compositionally biased region" description="Low complexity" evidence="6">
    <location>
        <begin position="405"/>
        <end position="415"/>
    </location>
</feature>
<dbReference type="GeneID" id="36548940"/>
<feature type="binding site" evidence="5">
    <location>
        <position position="334"/>
    </location>
    <ligand>
        <name>Fe cation</name>
        <dbReference type="ChEBI" id="CHEBI:24875"/>
        <note>catalytic</note>
    </ligand>
</feature>
<dbReference type="OrthoDB" id="407010at2759"/>
<keyword evidence="7" id="KW-0223">Dioxygenase</keyword>
<protein>
    <submittedName>
        <fullName evidence="7">Dioxygenase</fullName>
    </submittedName>
</protein>
<keyword evidence="3" id="KW-0560">Oxidoreductase</keyword>
<evidence type="ECO:0000256" key="6">
    <source>
        <dbReference type="SAM" id="MobiDB-lite"/>
    </source>
</evidence>
<dbReference type="GO" id="GO:0016121">
    <property type="term" value="P:carotene catabolic process"/>
    <property type="evidence" value="ECO:0007669"/>
    <property type="project" value="TreeGrafter"/>
</dbReference>
<dbReference type="EMBL" id="MSFM01000010">
    <property type="protein sequence ID" value="PKY02075.1"/>
    <property type="molecule type" value="Genomic_DNA"/>
</dbReference>
<feature type="region of interest" description="Disordered" evidence="6">
    <location>
        <begin position="1"/>
        <end position="34"/>
    </location>
</feature>
<sequence>MSPHATADHFNNWPNDKGFDADSEQKDPVELPVTGKIPPYVAGTLYRTGPGKRTVDTEQGGSFKVDHWFDGFSQTHRFQLVATENADSPMRVYYNSRFSTDKLIEEVRKTGSGERLVFGQKQDPCKEAYKKVQSEYVPAPSEVNVGVTLSVNMPGLGALDGSSVADGRWNTSSGIKNLYAKTDYNIFKQLDPETMEPIGLASQGNFHPDLKGPLSASHARSDPKTGDVFNFNLGFEPLPTYRIFRVSAATGTTDILATFSAVPAYLHSLLITEDYVILCVWNSHLSPAKLQTGSFVDAMQPFDSSQPAKWYLVDRKTDKGLVATYDSAPFFSFHTINAWQEPSPNDPSKTDIVAEIATFENMEFVKSVYYERLISSSPEAKEYRKLRSEQAKSSLTRFRLPNIPTTPTEAAQPATVEWSEGKELSPELPTLNPKYTTQKHRYTYGIIDTNESTFFDGIMKFDSETKTFQTWKDRGHSPGEPIFVADPNGTNEDDGVLLSVVLNGPSGKSYLLCLDAHNLNELGRADVDGPVAFGFHGQHVPLRSGAPTGDY</sequence>
<evidence type="ECO:0000256" key="3">
    <source>
        <dbReference type="ARBA" id="ARBA00023002"/>
    </source>
</evidence>
<organism evidence="7 8">
    <name type="scientific">Aspergillus campestris (strain IBT 28561)</name>
    <dbReference type="NCBI Taxonomy" id="1392248"/>
    <lineage>
        <taxon>Eukaryota</taxon>
        <taxon>Fungi</taxon>
        <taxon>Dikarya</taxon>
        <taxon>Ascomycota</taxon>
        <taxon>Pezizomycotina</taxon>
        <taxon>Eurotiomycetes</taxon>
        <taxon>Eurotiomycetidae</taxon>
        <taxon>Eurotiales</taxon>
        <taxon>Aspergillaceae</taxon>
        <taxon>Aspergillus</taxon>
        <taxon>Aspergillus subgen. Circumdati</taxon>
    </lineage>
</organism>
<evidence type="ECO:0000313" key="8">
    <source>
        <dbReference type="Proteomes" id="UP000234254"/>
    </source>
</evidence>
<reference evidence="7" key="1">
    <citation type="submission" date="2016-12" db="EMBL/GenBank/DDBJ databases">
        <title>The genomes of Aspergillus section Nigri reveals drivers in fungal speciation.</title>
        <authorList>
            <consortium name="DOE Joint Genome Institute"/>
            <person name="Vesth T.C."/>
            <person name="Nybo J."/>
            <person name="Theobald S."/>
            <person name="Brandl J."/>
            <person name="Frisvad J.C."/>
            <person name="Nielsen K.F."/>
            <person name="Lyhne E.K."/>
            <person name="Kogle M.E."/>
            <person name="Kuo A."/>
            <person name="Riley R."/>
            <person name="Clum A."/>
            <person name="Nolan M."/>
            <person name="Lipzen A."/>
            <person name="Salamov A."/>
            <person name="Henrissat B."/>
            <person name="Wiebenga A."/>
            <person name="De vries R.P."/>
            <person name="Grigoriev I.V."/>
            <person name="Mortensen U.H."/>
            <person name="Andersen M.R."/>
            <person name="Baker S.E."/>
        </authorList>
    </citation>
    <scope>NUCLEOTIDE SEQUENCE</scope>
    <source>
        <strain evidence="7">IBT 28561</strain>
    </source>
</reference>
<feature type="compositionally biased region" description="Basic and acidic residues" evidence="6">
    <location>
        <begin position="17"/>
        <end position="29"/>
    </location>
</feature>
<feature type="binding site" evidence="5">
    <location>
        <position position="267"/>
    </location>
    <ligand>
        <name>Fe cation</name>
        <dbReference type="ChEBI" id="CHEBI:24875"/>
        <note>catalytic</note>
    </ligand>
</feature>
<feature type="region of interest" description="Disordered" evidence="6">
    <location>
        <begin position="400"/>
        <end position="432"/>
    </location>
</feature>
<comment type="similarity">
    <text evidence="1">Belongs to the carotenoid oxygenase family.</text>
</comment>
<keyword evidence="4 5" id="KW-0408">Iron</keyword>
<proteinExistence type="inferred from homology"/>
<evidence type="ECO:0000256" key="5">
    <source>
        <dbReference type="PIRSR" id="PIRSR604294-1"/>
    </source>
</evidence>
<dbReference type="Pfam" id="PF03055">
    <property type="entry name" value="RPE65"/>
    <property type="match status" value="1"/>
</dbReference>
<evidence type="ECO:0000256" key="1">
    <source>
        <dbReference type="ARBA" id="ARBA00006787"/>
    </source>
</evidence>
<keyword evidence="2 5" id="KW-0479">Metal-binding</keyword>
<evidence type="ECO:0000313" key="7">
    <source>
        <dbReference type="EMBL" id="PKY02075.1"/>
    </source>
</evidence>
<dbReference type="RefSeq" id="XP_024690669.1">
    <property type="nucleotide sequence ID" value="XM_024841416.1"/>
</dbReference>
<evidence type="ECO:0000256" key="4">
    <source>
        <dbReference type="ARBA" id="ARBA00023004"/>
    </source>
</evidence>
<dbReference type="InterPro" id="IPR004294">
    <property type="entry name" value="Carotenoid_Oase"/>
</dbReference>
<dbReference type="PANTHER" id="PTHR10543">
    <property type="entry name" value="BETA-CAROTENE DIOXYGENASE"/>
    <property type="match status" value="1"/>
</dbReference>
<dbReference type="GO" id="GO:0046872">
    <property type="term" value="F:metal ion binding"/>
    <property type="evidence" value="ECO:0007669"/>
    <property type="project" value="UniProtKB-KW"/>
</dbReference>
<dbReference type="AlphaFoldDB" id="A0A2I1CWU0"/>
<feature type="binding site" evidence="5">
    <location>
        <position position="536"/>
    </location>
    <ligand>
        <name>Fe cation</name>
        <dbReference type="ChEBI" id="CHEBI:24875"/>
        <note>catalytic</note>
    </ligand>
</feature>
<comment type="caution">
    <text evidence="7">The sequence shown here is derived from an EMBL/GenBank/DDBJ whole genome shotgun (WGS) entry which is preliminary data.</text>
</comment>
<dbReference type="GO" id="GO:0010436">
    <property type="term" value="F:carotenoid dioxygenase activity"/>
    <property type="evidence" value="ECO:0007669"/>
    <property type="project" value="TreeGrafter"/>
</dbReference>